<sequence>MAIQWQQRVPVTQEEVIASYQFLLECSVRMLFRARDEDWGSLIDEESRYVAEVEQLAKVEQGLALDRPHQERKAVLLRQILEQDREIRERLTRRREELSRLMGVSQRQRQLNSAYHPPGHRQ</sequence>
<dbReference type="EMBL" id="BAABCX010000002">
    <property type="protein sequence ID" value="GAA3539973.1"/>
    <property type="molecule type" value="Genomic_DNA"/>
</dbReference>
<proteinExistence type="predicted"/>
<gene>
    <name evidence="7" type="ORF">GCM10022394_19650</name>
</gene>
<keyword evidence="4" id="KW-0143">Chaperone</keyword>
<evidence type="ECO:0000256" key="2">
    <source>
        <dbReference type="ARBA" id="ARBA00022490"/>
    </source>
</evidence>
<accession>A0ABP6VWI9</accession>
<reference evidence="8" key="1">
    <citation type="journal article" date="2019" name="Int. J. Syst. Evol. Microbiol.">
        <title>The Global Catalogue of Microorganisms (GCM) 10K type strain sequencing project: providing services to taxonomists for standard genome sequencing and annotation.</title>
        <authorList>
            <consortium name="The Broad Institute Genomics Platform"/>
            <consortium name="The Broad Institute Genome Sequencing Center for Infectious Disease"/>
            <person name="Wu L."/>
            <person name="Ma J."/>
        </authorList>
    </citation>
    <scope>NUCLEOTIDE SEQUENCE [LARGE SCALE GENOMIC DNA]</scope>
    <source>
        <strain evidence="8">JCM 17110</strain>
    </source>
</reference>
<dbReference type="InterPro" id="IPR008622">
    <property type="entry name" value="FliT"/>
</dbReference>
<evidence type="ECO:0000313" key="7">
    <source>
        <dbReference type="EMBL" id="GAA3539973.1"/>
    </source>
</evidence>
<evidence type="ECO:0000313" key="8">
    <source>
        <dbReference type="Proteomes" id="UP001500795"/>
    </source>
</evidence>
<evidence type="ECO:0000256" key="1">
    <source>
        <dbReference type="ARBA" id="ARBA00004514"/>
    </source>
</evidence>
<evidence type="ECO:0000256" key="5">
    <source>
        <dbReference type="ARBA" id="ARBA00093797"/>
    </source>
</evidence>
<dbReference type="Pfam" id="PF05400">
    <property type="entry name" value="FliT"/>
    <property type="match status" value="1"/>
</dbReference>
<dbReference type="Gene3D" id="1.20.58.380">
    <property type="entry name" value="Flagellar protein flit"/>
    <property type="match status" value="1"/>
</dbReference>
<feature type="region of interest" description="Disordered" evidence="6">
    <location>
        <begin position="101"/>
        <end position="122"/>
    </location>
</feature>
<name>A0ABP6VWI9_9GAMM</name>
<dbReference type="RefSeq" id="WP_344957421.1">
    <property type="nucleotide sequence ID" value="NZ_BAABCX010000002.1"/>
</dbReference>
<keyword evidence="2" id="KW-0963">Cytoplasm</keyword>
<organism evidence="7 8">
    <name type="scientific">Zobellella aerophila</name>
    <dbReference type="NCBI Taxonomy" id="870480"/>
    <lineage>
        <taxon>Bacteria</taxon>
        <taxon>Pseudomonadati</taxon>
        <taxon>Pseudomonadota</taxon>
        <taxon>Gammaproteobacteria</taxon>
        <taxon>Aeromonadales</taxon>
        <taxon>Aeromonadaceae</taxon>
        <taxon>Zobellella</taxon>
    </lineage>
</organism>
<protein>
    <recommendedName>
        <fullName evidence="5">Flagellar protein FliT</fullName>
    </recommendedName>
</protein>
<evidence type="ECO:0000256" key="3">
    <source>
        <dbReference type="ARBA" id="ARBA00022795"/>
    </source>
</evidence>
<keyword evidence="3" id="KW-1005">Bacterial flagellum biogenesis</keyword>
<keyword evidence="8" id="KW-1185">Reference proteome</keyword>
<comment type="subcellular location">
    <subcellularLocation>
        <location evidence="1">Cytoplasm</location>
        <location evidence="1">Cytosol</location>
    </subcellularLocation>
</comment>
<dbReference type="Proteomes" id="UP001500795">
    <property type="component" value="Unassembled WGS sequence"/>
</dbReference>
<evidence type="ECO:0000256" key="4">
    <source>
        <dbReference type="ARBA" id="ARBA00023186"/>
    </source>
</evidence>
<evidence type="ECO:0000256" key="6">
    <source>
        <dbReference type="SAM" id="MobiDB-lite"/>
    </source>
</evidence>
<comment type="caution">
    <text evidence="7">The sequence shown here is derived from an EMBL/GenBank/DDBJ whole genome shotgun (WGS) entry which is preliminary data.</text>
</comment>